<evidence type="ECO:0000259" key="19">
    <source>
        <dbReference type="Pfam" id="PF05199"/>
    </source>
</evidence>
<comment type="catalytic activity">
    <reaction evidence="2">
        <text>a primary alcohol + O2 = an aldehyde + H2O2</text>
        <dbReference type="Rhea" id="RHEA:19829"/>
        <dbReference type="ChEBI" id="CHEBI:15379"/>
        <dbReference type="ChEBI" id="CHEBI:15734"/>
        <dbReference type="ChEBI" id="CHEBI:16240"/>
        <dbReference type="ChEBI" id="CHEBI:17478"/>
        <dbReference type="EC" id="1.1.3.13"/>
    </reaction>
</comment>
<comment type="function">
    <text evidence="3">Long-chain fatty alcohol oxidase involved in the omega-oxidation pathway of lipid degradation.</text>
</comment>
<dbReference type="GO" id="GO:0015945">
    <property type="term" value="P:methanol metabolic process"/>
    <property type="evidence" value="ECO:0007669"/>
    <property type="project" value="UniProtKB-KW"/>
</dbReference>
<comment type="pathway">
    <text evidence="6">Energy metabolism; methane degradation.</text>
</comment>
<proteinExistence type="inferred from homology"/>
<evidence type="ECO:0000256" key="10">
    <source>
        <dbReference type="ARBA" id="ARBA00022827"/>
    </source>
</evidence>
<dbReference type="Proteomes" id="UP001152885">
    <property type="component" value="Unassembled WGS sequence"/>
</dbReference>
<feature type="domain" description="Glucose-methanol-choline oxidoreductase C-terminal" evidence="19">
    <location>
        <begin position="542"/>
        <end position="687"/>
    </location>
</feature>
<evidence type="ECO:0000256" key="7">
    <source>
        <dbReference type="ARBA" id="ARBA00010790"/>
    </source>
</evidence>
<protein>
    <recommendedName>
        <fullName evidence="16">Long-chain-alcohol oxidase</fullName>
        <ecNumber evidence="16">1.1.3.20</ecNumber>
    </recommendedName>
</protein>
<dbReference type="PIRSF" id="PIRSF028937">
    <property type="entry name" value="Lg_Ch_AO"/>
    <property type="match status" value="1"/>
</dbReference>
<evidence type="ECO:0000256" key="15">
    <source>
        <dbReference type="ARBA" id="ARBA00023140"/>
    </source>
</evidence>
<feature type="active site" description="Proton acceptor" evidence="17">
    <location>
        <position position="634"/>
    </location>
</feature>
<evidence type="ECO:0000256" key="3">
    <source>
        <dbReference type="ARBA" id="ARBA00003842"/>
    </source>
</evidence>
<evidence type="ECO:0000256" key="2">
    <source>
        <dbReference type="ARBA" id="ARBA00001411"/>
    </source>
</evidence>
<evidence type="ECO:0000256" key="12">
    <source>
        <dbReference type="ARBA" id="ARBA00023002"/>
    </source>
</evidence>
<dbReference type="InterPro" id="IPR012400">
    <property type="entry name" value="Long_Oxdase"/>
</dbReference>
<dbReference type="Pfam" id="PF05199">
    <property type="entry name" value="GMC_oxred_C"/>
    <property type="match status" value="1"/>
</dbReference>
<keyword evidence="14" id="KW-0472">Membrane</keyword>
<evidence type="ECO:0000256" key="17">
    <source>
        <dbReference type="PIRSR" id="PIRSR028937-1"/>
    </source>
</evidence>
<evidence type="ECO:0000256" key="11">
    <source>
        <dbReference type="ARBA" id="ARBA00022989"/>
    </source>
</evidence>
<keyword evidence="13" id="KW-0485">Methanol utilization</keyword>
<feature type="domain" description="Glucose-methanol-choline oxidoreductase N-terminal" evidence="18">
    <location>
        <begin position="241"/>
        <end position="455"/>
    </location>
</feature>
<dbReference type="SUPFAM" id="SSF51905">
    <property type="entry name" value="FAD/NAD(P)-binding domain"/>
    <property type="match status" value="1"/>
</dbReference>
<gene>
    <name evidence="20" type="ORF">CANVERA_P0389</name>
</gene>
<evidence type="ECO:0000313" key="21">
    <source>
        <dbReference type="Proteomes" id="UP001152885"/>
    </source>
</evidence>
<evidence type="ECO:0000256" key="6">
    <source>
        <dbReference type="ARBA" id="ARBA00005144"/>
    </source>
</evidence>
<evidence type="ECO:0000256" key="13">
    <source>
        <dbReference type="ARBA" id="ARBA00023095"/>
    </source>
</evidence>
<evidence type="ECO:0000313" key="20">
    <source>
        <dbReference type="EMBL" id="CAI5755873.1"/>
    </source>
</evidence>
<evidence type="ECO:0000256" key="16">
    <source>
        <dbReference type="PIRNR" id="PIRNR028937"/>
    </source>
</evidence>
<comment type="similarity">
    <text evidence="7 16">Belongs to the GMC oxidoreductase family.</text>
</comment>
<dbReference type="Pfam" id="PF00732">
    <property type="entry name" value="GMC_oxred_N"/>
    <property type="match status" value="1"/>
</dbReference>
<dbReference type="GO" id="GO:0046577">
    <property type="term" value="F:long-chain-alcohol oxidase activity"/>
    <property type="evidence" value="ECO:0007669"/>
    <property type="project" value="UniProtKB-EC"/>
</dbReference>
<keyword evidence="9" id="KW-0812">Transmembrane</keyword>
<dbReference type="Gene3D" id="3.50.50.60">
    <property type="entry name" value="FAD/NAD(P)-binding domain"/>
    <property type="match status" value="2"/>
</dbReference>
<dbReference type="EMBL" id="CANTUO010000001">
    <property type="protein sequence ID" value="CAI5755873.1"/>
    <property type="molecule type" value="Genomic_DNA"/>
</dbReference>
<evidence type="ECO:0000256" key="8">
    <source>
        <dbReference type="ARBA" id="ARBA00022630"/>
    </source>
</evidence>
<keyword evidence="8" id="KW-0285">Flavoprotein</keyword>
<dbReference type="GO" id="GO:0016020">
    <property type="term" value="C:membrane"/>
    <property type="evidence" value="ECO:0007669"/>
    <property type="project" value="UniProtKB-SubCell"/>
</dbReference>
<dbReference type="GO" id="GO:0050660">
    <property type="term" value="F:flavin adenine dinucleotide binding"/>
    <property type="evidence" value="ECO:0007669"/>
    <property type="project" value="InterPro"/>
</dbReference>
<evidence type="ECO:0000256" key="4">
    <source>
        <dbReference type="ARBA" id="ARBA00004253"/>
    </source>
</evidence>
<dbReference type="InterPro" id="IPR000172">
    <property type="entry name" value="GMC_OxRdtase_N"/>
</dbReference>
<dbReference type="PANTHER" id="PTHR46056">
    <property type="entry name" value="LONG-CHAIN-ALCOHOL OXIDASE"/>
    <property type="match status" value="1"/>
</dbReference>
<keyword evidence="21" id="KW-1185">Reference proteome</keyword>
<evidence type="ECO:0000256" key="5">
    <source>
        <dbReference type="ARBA" id="ARBA00004370"/>
    </source>
</evidence>
<name>A0A9W4TSN4_9ASCO</name>
<keyword evidence="12 16" id="KW-0560">Oxidoreductase</keyword>
<keyword evidence="11" id="KW-1133">Transmembrane helix</keyword>
<comment type="catalytic activity">
    <reaction evidence="1 16">
        <text>a long-chain primary fatty alcohol + O2 = a long-chain fatty aldehyde + H2O2</text>
        <dbReference type="Rhea" id="RHEA:22756"/>
        <dbReference type="ChEBI" id="CHEBI:15379"/>
        <dbReference type="ChEBI" id="CHEBI:16240"/>
        <dbReference type="ChEBI" id="CHEBI:17176"/>
        <dbReference type="ChEBI" id="CHEBI:77396"/>
        <dbReference type="EC" id="1.1.3.20"/>
    </reaction>
</comment>
<accession>A0A9W4TSN4</accession>
<dbReference type="InterPro" id="IPR007867">
    <property type="entry name" value="GMC_OxRtase_C"/>
</dbReference>
<sequence length="704" mass="78690">MSSFLPDQADLKHVDTFSYLADGIFHDTTIENIKDIVPDNFTQDDLTKYISTFTKPSDLPKFKQVLLDCINTNTTKATQLFIVLTTILDSRILAPTLTNSMTLIKDMTIKERENLLITWRDSPISAKRRLFRMVCSLTLNILMKLGDELHFKAIGYPGKDLNEKAYESQEIDPFRYQFLPKPKYEDTELYLPDIDALIIGSGSGAGVVAHTLANDGYKTLVLEKGKYFHNSELYFDDLKGMKELYQTGGTLGSTNQQIFVLAGSTFGGGTTVNWSACLKTPFKVRKEWFDEFGLDFAANESYDKCQEYVWNQMGASTDNITHSLANKILIEGGQKLGYKSKPIEQNSGGHLHHPCGFCYLGCKYGIKQGSLVSWFRDAAANGSQFMDQVRVLEIIHKKGKAIAVLCQDEETKIKFKITGFKKLVVSGGSLNTPVILKNSGFKNKHIGKNLTLHPVTTIFGDFGKDIQADHFKNSIMTSVCTQVDDLDGKAHGAKIETILNTPFIQGALLPWRNSDEVRKDLLRYNNMCAMLLITRDSTSGSVEGDPNRPEALYIDYKLSKFDKNALLQAFLITSDILYIEGAKRILSPQPWVPIFESNIPKEERDINDKEFQEWRTKVAKMPFDDYGTPYGSAHQMSSCRMSGKGPKYGACDTNGKLFEALNIYIADASCMPTASGANPMISTMTIARHVALGILDDLKVKAKL</sequence>
<reference evidence="20" key="1">
    <citation type="submission" date="2022-12" db="EMBL/GenBank/DDBJ databases">
        <authorList>
            <person name="Brejova B."/>
        </authorList>
    </citation>
    <scope>NUCLEOTIDE SEQUENCE</scope>
</reference>
<comment type="subcellular location">
    <subcellularLocation>
        <location evidence="5">Membrane</location>
    </subcellularLocation>
    <subcellularLocation>
        <location evidence="4">Peroxisome matrix</location>
    </subcellularLocation>
</comment>
<organism evidence="20 21">
    <name type="scientific">Candida verbasci</name>
    <dbReference type="NCBI Taxonomy" id="1227364"/>
    <lineage>
        <taxon>Eukaryota</taxon>
        <taxon>Fungi</taxon>
        <taxon>Dikarya</taxon>
        <taxon>Ascomycota</taxon>
        <taxon>Saccharomycotina</taxon>
        <taxon>Pichiomycetes</taxon>
        <taxon>Debaryomycetaceae</taxon>
        <taxon>Candida/Lodderomyces clade</taxon>
        <taxon>Candida</taxon>
    </lineage>
</organism>
<keyword evidence="10" id="KW-0274">FAD</keyword>
<dbReference type="GO" id="GO:0047639">
    <property type="term" value="F:alcohol oxidase activity"/>
    <property type="evidence" value="ECO:0007669"/>
    <property type="project" value="UniProtKB-EC"/>
</dbReference>
<dbReference type="GO" id="GO:0005782">
    <property type="term" value="C:peroxisomal matrix"/>
    <property type="evidence" value="ECO:0007669"/>
    <property type="project" value="UniProtKB-SubCell"/>
</dbReference>
<dbReference type="AlphaFoldDB" id="A0A9W4TSN4"/>
<dbReference type="InterPro" id="IPR036188">
    <property type="entry name" value="FAD/NAD-bd_sf"/>
</dbReference>
<keyword evidence="15" id="KW-0576">Peroxisome</keyword>
<dbReference type="PANTHER" id="PTHR46056:SF12">
    <property type="entry name" value="LONG-CHAIN-ALCOHOL OXIDASE"/>
    <property type="match status" value="1"/>
</dbReference>
<dbReference type="OrthoDB" id="269227at2759"/>
<evidence type="ECO:0000256" key="1">
    <source>
        <dbReference type="ARBA" id="ARBA00000920"/>
    </source>
</evidence>
<comment type="caution">
    <text evidence="20">The sequence shown here is derived from an EMBL/GenBank/DDBJ whole genome shotgun (WGS) entry which is preliminary data.</text>
</comment>
<dbReference type="EC" id="1.1.3.20" evidence="16"/>
<evidence type="ECO:0000256" key="14">
    <source>
        <dbReference type="ARBA" id="ARBA00023136"/>
    </source>
</evidence>
<evidence type="ECO:0000256" key="9">
    <source>
        <dbReference type="ARBA" id="ARBA00022692"/>
    </source>
</evidence>
<evidence type="ECO:0000259" key="18">
    <source>
        <dbReference type="Pfam" id="PF00732"/>
    </source>
</evidence>